<evidence type="ECO:0000313" key="2">
    <source>
        <dbReference type="Proteomes" id="UP000634136"/>
    </source>
</evidence>
<sequence>MTCGNPSTGYRQHYQVQRIIAEEFEGGFHSQQGMLVVSLRSRISLACPAKSSALQIASARCGACNGGVLDFQLIWRVFGDLIPEICNV</sequence>
<name>A0A834SGC0_9FABA</name>
<keyword evidence="2" id="KW-1185">Reference proteome</keyword>
<dbReference type="Proteomes" id="UP000634136">
    <property type="component" value="Unassembled WGS sequence"/>
</dbReference>
<organism evidence="1 2">
    <name type="scientific">Senna tora</name>
    <dbReference type="NCBI Taxonomy" id="362788"/>
    <lineage>
        <taxon>Eukaryota</taxon>
        <taxon>Viridiplantae</taxon>
        <taxon>Streptophyta</taxon>
        <taxon>Embryophyta</taxon>
        <taxon>Tracheophyta</taxon>
        <taxon>Spermatophyta</taxon>
        <taxon>Magnoliopsida</taxon>
        <taxon>eudicotyledons</taxon>
        <taxon>Gunneridae</taxon>
        <taxon>Pentapetalae</taxon>
        <taxon>rosids</taxon>
        <taxon>fabids</taxon>
        <taxon>Fabales</taxon>
        <taxon>Fabaceae</taxon>
        <taxon>Caesalpinioideae</taxon>
        <taxon>Cassia clade</taxon>
        <taxon>Senna</taxon>
    </lineage>
</organism>
<gene>
    <name evidence="1" type="ORF">G2W53_042669</name>
</gene>
<protein>
    <submittedName>
        <fullName evidence="1">Uncharacterized protein</fullName>
    </submittedName>
</protein>
<reference evidence="1" key="1">
    <citation type="submission" date="2020-09" db="EMBL/GenBank/DDBJ databases">
        <title>Genome-Enabled Discovery of Anthraquinone Biosynthesis in Senna tora.</title>
        <authorList>
            <person name="Kang S.-H."/>
            <person name="Pandey R.P."/>
            <person name="Lee C.-M."/>
            <person name="Sim J.-S."/>
            <person name="Jeong J.-T."/>
            <person name="Choi B.-S."/>
            <person name="Jung M."/>
            <person name="Ginzburg D."/>
            <person name="Zhao K."/>
            <person name="Won S.Y."/>
            <person name="Oh T.-J."/>
            <person name="Yu Y."/>
            <person name="Kim N.-H."/>
            <person name="Lee O.R."/>
            <person name="Lee T.-H."/>
            <person name="Bashyal P."/>
            <person name="Kim T.-S."/>
            <person name="Lee W.-H."/>
            <person name="Kawkins C."/>
            <person name="Kim C.-K."/>
            <person name="Kim J.S."/>
            <person name="Ahn B.O."/>
            <person name="Rhee S.Y."/>
            <person name="Sohng J.K."/>
        </authorList>
    </citation>
    <scope>NUCLEOTIDE SEQUENCE</scope>
    <source>
        <tissue evidence="1">Leaf</tissue>
    </source>
</reference>
<proteinExistence type="predicted"/>
<dbReference type="AlphaFoldDB" id="A0A834SGC0"/>
<dbReference type="EMBL" id="JAAIUW010000013">
    <property type="protein sequence ID" value="KAF7803558.1"/>
    <property type="molecule type" value="Genomic_DNA"/>
</dbReference>
<accession>A0A834SGC0</accession>
<evidence type="ECO:0000313" key="1">
    <source>
        <dbReference type="EMBL" id="KAF7803558.1"/>
    </source>
</evidence>
<comment type="caution">
    <text evidence="1">The sequence shown here is derived from an EMBL/GenBank/DDBJ whole genome shotgun (WGS) entry which is preliminary data.</text>
</comment>